<dbReference type="VEuPathDB" id="FungiDB:C8Q69DRAFT_457882"/>
<evidence type="ECO:0000256" key="1">
    <source>
        <dbReference type="SAM" id="MobiDB-lite"/>
    </source>
</evidence>
<organism evidence="3 4">
    <name type="scientific">Byssochlamys spectabilis</name>
    <name type="common">Paecilomyces variotii</name>
    <dbReference type="NCBI Taxonomy" id="264951"/>
    <lineage>
        <taxon>Eukaryota</taxon>
        <taxon>Fungi</taxon>
        <taxon>Dikarya</taxon>
        <taxon>Ascomycota</taxon>
        <taxon>Pezizomycotina</taxon>
        <taxon>Eurotiomycetes</taxon>
        <taxon>Eurotiomycetidae</taxon>
        <taxon>Eurotiales</taxon>
        <taxon>Thermoascaceae</taxon>
        <taxon>Paecilomyces</taxon>
    </lineage>
</organism>
<keyword evidence="2" id="KW-0732">Signal</keyword>
<gene>
    <name evidence="3" type="ORF">C8Q69DRAFT_457882</name>
</gene>
<protein>
    <recommendedName>
        <fullName evidence="5">Secreted protein</fullName>
    </recommendedName>
</protein>
<name>A0A443I240_BYSSP</name>
<evidence type="ECO:0000313" key="3">
    <source>
        <dbReference type="EMBL" id="RWQ98134.1"/>
    </source>
</evidence>
<feature type="region of interest" description="Disordered" evidence="1">
    <location>
        <begin position="68"/>
        <end position="96"/>
    </location>
</feature>
<evidence type="ECO:0000256" key="2">
    <source>
        <dbReference type="SAM" id="SignalP"/>
    </source>
</evidence>
<evidence type="ECO:0000313" key="4">
    <source>
        <dbReference type="Proteomes" id="UP000283841"/>
    </source>
</evidence>
<dbReference type="EMBL" id="RCNU01000002">
    <property type="protein sequence ID" value="RWQ98134.1"/>
    <property type="molecule type" value="Genomic_DNA"/>
</dbReference>
<accession>A0A443I240</accession>
<reference evidence="3 4" key="1">
    <citation type="journal article" date="2018" name="Front. Microbiol.">
        <title>Genomic and genetic insights into a cosmopolitan fungus, Paecilomyces variotii (Eurotiales).</title>
        <authorList>
            <person name="Urquhart A.S."/>
            <person name="Mondo S.J."/>
            <person name="Makela M.R."/>
            <person name="Hane J.K."/>
            <person name="Wiebenga A."/>
            <person name="He G."/>
            <person name="Mihaltcheva S."/>
            <person name="Pangilinan J."/>
            <person name="Lipzen A."/>
            <person name="Barry K."/>
            <person name="de Vries R.P."/>
            <person name="Grigoriev I.V."/>
            <person name="Idnurm A."/>
        </authorList>
    </citation>
    <scope>NUCLEOTIDE SEQUENCE [LARGE SCALE GENOMIC DNA]</scope>
    <source>
        <strain evidence="3 4">CBS 101075</strain>
    </source>
</reference>
<feature type="chain" id="PRO_5019465876" description="Secreted protein" evidence="2">
    <location>
        <begin position="30"/>
        <end position="96"/>
    </location>
</feature>
<sequence length="96" mass="10919">MRRLLRACRMTSLWILLMCSSSICRTGLSKTHWPLLLPKLCTYPRSEPISAFMSAHRRILIAVTAFSSAESDARNSEFQPDPSRERPTDSLLPDQP</sequence>
<dbReference type="AlphaFoldDB" id="A0A443I240"/>
<proteinExistence type="predicted"/>
<dbReference type="Proteomes" id="UP000283841">
    <property type="component" value="Unassembled WGS sequence"/>
</dbReference>
<dbReference type="GeneID" id="39599220"/>
<feature type="signal peptide" evidence="2">
    <location>
        <begin position="1"/>
        <end position="29"/>
    </location>
</feature>
<evidence type="ECO:0008006" key="5">
    <source>
        <dbReference type="Google" id="ProtNLM"/>
    </source>
</evidence>
<keyword evidence="4" id="KW-1185">Reference proteome</keyword>
<dbReference type="RefSeq" id="XP_028487779.1">
    <property type="nucleotide sequence ID" value="XM_028629943.1"/>
</dbReference>
<comment type="caution">
    <text evidence="3">The sequence shown here is derived from an EMBL/GenBank/DDBJ whole genome shotgun (WGS) entry which is preliminary data.</text>
</comment>